<dbReference type="EMBL" id="VWVM01000004">
    <property type="protein sequence ID" value="KAA6126842.1"/>
    <property type="molecule type" value="Genomic_DNA"/>
</dbReference>
<evidence type="ECO:0000256" key="1">
    <source>
        <dbReference type="SAM" id="Phobius"/>
    </source>
</evidence>
<organism evidence="2 3">
    <name type="scientific">Candidatus Pantoea gossypiicola</name>
    <dbReference type="NCBI Taxonomy" id="2608008"/>
    <lineage>
        <taxon>Bacteria</taxon>
        <taxon>Pseudomonadati</taxon>
        <taxon>Pseudomonadota</taxon>
        <taxon>Gammaproteobacteria</taxon>
        <taxon>Enterobacterales</taxon>
        <taxon>Erwiniaceae</taxon>
        <taxon>Pantoea</taxon>
    </lineage>
</organism>
<gene>
    <name evidence="2" type="ORF">F3I20_07215</name>
</gene>
<feature type="transmembrane region" description="Helical" evidence="1">
    <location>
        <begin position="51"/>
        <end position="69"/>
    </location>
</feature>
<evidence type="ECO:0000313" key="3">
    <source>
        <dbReference type="Proteomes" id="UP000324255"/>
    </source>
</evidence>
<keyword evidence="3" id="KW-1185">Reference proteome</keyword>
<reference evidence="2 3" key="1">
    <citation type="submission" date="2019-09" db="EMBL/GenBank/DDBJ databases">
        <title>Genomic diversity of phyloplane-associated Pantoea species in Pakistan cotton crop.</title>
        <authorList>
            <person name="Tufail M.R."/>
            <person name="Cook D.R."/>
        </authorList>
    </citation>
    <scope>NUCLEOTIDE SEQUENCE [LARGE SCALE GENOMIC DNA]</scope>
    <source>
        <strain evidence="2 3">B_8</strain>
    </source>
</reference>
<name>A0AB34CMD6_9GAMM</name>
<accession>A0AB34CMD6</accession>
<protein>
    <submittedName>
        <fullName evidence="2">Uncharacterized protein</fullName>
    </submittedName>
</protein>
<keyword evidence="1" id="KW-0472">Membrane</keyword>
<proteinExistence type="predicted"/>
<dbReference type="AlphaFoldDB" id="A0AB34CMD6"/>
<sequence length="72" mass="7882">MNSANDHKSMIWSPEDALRDYVLDAVAALLGIDLERVSDTEMQRMIDALRLMTLSVSIIGIAKITYSLGGGK</sequence>
<keyword evidence="1" id="KW-0812">Transmembrane</keyword>
<dbReference type="RefSeq" id="WP_150037359.1">
    <property type="nucleotide sequence ID" value="NZ_VWVM01000004.1"/>
</dbReference>
<comment type="caution">
    <text evidence="2">The sequence shown here is derived from an EMBL/GenBank/DDBJ whole genome shotgun (WGS) entry which is preliminary data.</text>
</comment>
<keyword evidence="1" id="KW-1133">Transmembrane helix</keyword>
<evidence type="ECO:0000313" key="2">
    <source>
        <dbReference type="EMBL" id="KAA6126842.1"/>
    </source>
</evidence>
<dbReference type="Proteomes" id="UP000324255">
    <property type="component" value="Unassembled WGS sequence"/>
</dbReference>